<dbReference type="Pfam" id="PF00656">
    <property type="entry name" value="Peptidase_C14"/>
    <property type="match status" value="1"/>
</dbReference>
<gene>
    <name evidence="4" type="ORF">BASA50_005940</name>
</gene>
<proteinExistence type="inferred from homology"/>
<dbReference type="InterPro" id="IPR050452">
    <property type="entry name" value="Metacaspase"/>
</dbReference>
<dbReference type="InterPro" id="IPR011600">
    <property type="entry name" value="Pept_C14_caspase"/>
</dbReference>
<accession>A0ABQ8FBC2</accession>
<reference evidence="4 5" key="1">
    <citation type="submission" date="2021-02" db="EMBL/GenBank/DDBJ databases">
        <title>Variation within the Batrachochytrium salamandrivorans European outbreak.</title>
        <authorList>
            <person name="Kelly M."/>
            <person name="Pasmans F."/>
            <person name="Shea T.P."/>
            <person name="Munoz J.F."/>
            <person name="Carranza S."/>
            <person name="Cuomo C.A."/>
            <person name="Martel A."/>
        </authorList>
    </citation>
    <scope>NUCLEOTIDE SEQUENCE [LARGE SCALE GENOMIC DNA]</scope>
    <source>
        <strain evidence="4 5">AMFP18/2</strain>
    </source>
</reference>
<evidence type="ECO:0000256" key="2">
    <source>
        <dbReference type="SAM" id="MobiDB-lite"/>
    </source>
</evidence>
<evidence type="ECO:0000256" key="1">
    <source>
        <dbReference type="ARBA" id="ARBA00009005"/>
    </source>
</evidence>
<organism evidence="4 5">
    <name type="scientific">Batrachochytrium salamandrivorans</name>
    <dbReference type="NCBI Taxonomy" id="1357716"/>
    <lineage>
        <taxon>Eukaryota</taxon>
        <taxon>Fungi</taxon>
        <taxon>Fungi incertae sedis</taxon>
        <taxon>Chytridiomycota</taxon>
        <taxon>Chytridiomycota incertae sedis</taxon>
        <taxon>Chytridiomycetes</taxon>
        <taxon>Rhizophydiales</taxon>
        <taxon>Rhizophydiales incertae sedis</taxon>
        <taxon>Batrachochytrium</taxon>
    </lineage>
</organism>
<dbReference type="Proteomes" id="UP001648503">
    <property type="component" value="Unassembled WGS sequence"/>
</dbReference>
<comment type="caution">
    <text evidence="4">The sequence shown here is derived from an EMBL/GenBank/DDBJ whole genome shotgun (WGS) entry which is preliminary data.</text>
</comment>
<evidence type="ECO:0000313" key="4">
    <source>
        <dbReference type="EMBL" id="KAH6595296.1"/>
    </source>
</evidence>
<dbReference type="EMBL" id="JAFCIX010000311">
    <property type="protein sequence ID" value="KAH6595296.1"/>
    <property type="molecule type" value="Genomic_DNA"/>
</dbReference>
<feature type="region of interest" description="Disordered" evidence="2">
    <location>
        <begin position="32"/>
        <end position="67"/>
    </location>
</feature>
<evidence type="ECO:0000313" key="5">
    <source>
        <dbReference type="Proteomes" id="UP001648503"/>
    </source>
</evidence>
<dbReference type="Gene3D" id="3.40.50.12660">
    <property type="match status" value="1"/>
</dbReference>
<evidence type="ECO:0000259" key="3">
    <source>
        <dbReference type="Pfam" id="PF00656"/>
    </source>
</evidence>
<sequence length="374" mass="40187">MFGKLTEALKGVNSSHIDQLVNTAEPYLSKITGGAGTNRGAEEGQAPPANLPVMAAPSGSSSSNPNRKTRALYIGINYTGTKSALRGCVQDVQNVSKYVGSTNIFKESLFLTDDQQEPAKRPTRENIIAGFKWLVAGAQDGDAYFMHYSGHGATQKDTDGDETSGLDQTIAPLDYEQAGQITDDEMNAILVHPLPKGVRLTAVFDCCHSGSALDLPYTYSVDGNLDVTFKDNTKEIMKHGLQAGLAFFKNDKETAMREAFQAVSLVTQKAQGGQPSADADAARKKTIEQKSSEADVVMFSGCKDSQTSADAVIDGSATGAMSWALLAVLSQNPNPNLTDLLRQLREKLHGKYEQIPQMSTSRQVDVVKSSFHLG</sequence>
<comment type="similarity">
    <text evidence="1">Belongs to the peptidase C14B family.</text>
</comment>
<name>A0ABQ8FBC2_9FUNG</name>
<feature type="domain" description="Peptidase C14 caspase" evidence="3">
    <location>
        <begin position="70"/>
        <end position="361"/>
    </location>
</feature>
<protein>
    <recommendedName>
        <fullName evidence="3">Peptidase C14 caspase domain-containing protein</fullName>
    </recommendedName>
</protein>
<dbReference type="PANTHER" id="PTHR48104:SF30">
    <property type="entry name" value="METACASPASE-1"/>
    <property type="match status" value="1"/>
</dbReference>
<dbReference type="PANTHER" id="PTHR48104">
    <property type="entry name" value="METACASPASE-4"/>
    <property type="match status" value="1"/>
</dbReference>
<keyword evidence="5" id="KW-1185">Reference proteome</keyword>